<evidence type="ECO:0000256" key="7">
    <source>
        <dbReference type="RuleBase" id="RU363032"/>
    </source>
</evidence>
<keyword evidence="5 7" id="KW-1133">Transmembrane helix</keyword>
<keyword evidence="2 7" id="KW-0813">Transport</keyword>
<organism evidence="9 10">
    <name type="scientific">Fodinisporobacter ferrooxydans</name>
    <dbReference type="NCBI Taxonomy" id="2901836"/>
    <lineage>
        <taxon>Bacteria</taxon>
        <taxon>Bacillati</taxon>
        <taxon>Bacillota</taxon>
        <taxon>Bacilli</taxon>
        <taxon>Bacillales</taxon>
        <taxon>Alicyclobacillaceae</taxon>
        <taxon>Fodinisporobacter</taxon>
    </lineage>
</organism>
<reference evidence="9" key="1">
    <citation type="submission" date="2021-12" db="EMBL/GenBank/DDBJ databases">
        <title>Alicyclobacillaceae gen. nov., sp. nov., isolated from chalcocite enrichment system.</title>
        <authorList>
            <person name="Jiang Z."/>
        </authorList>
    </citation>
    <scope>NUCLEOTIDE SEQUENCE</scope>
    <source>
        <strain evidence="9">MYW30-H2</strain>
    </source>
</reference>
<dbReference type="InterPro" id="IPR000515">
    <property type="entry name" value="MetI-like"/>
</dbReference>
<evidence type="ECO:0000256" key="1">
    <source>
        <dbReference type="ARBA" id="ARBA00004651"/>
    </source>
</evidence>
<dbReference type="PANTHER" id="PTHR43227:SF7">
    <property type="entry name" value="ARABINOOLIGOSACCHARIDES TRANSPORT SYSTEM PERMEASE PROTEIN ARAP"/>
    <property type="match status" value="1"/>
</dbReference>
<dbReference type="Gene3D" id="1.10.3720.10">
    <property type="entry name" value="MetI-like"/>
    <property type="match status" value="1"/>
</dbReference>
<dbReference type="SUPFAM" id="SSF161098">
    <property type="entry name" value="MetI-like"/>
    <property type="match status" value="1"/>
</dbReference>
<feature type="transmembrane region" description="Helical" evidence="7">
    <location>
        <begin position="293"/>
        <end position="315"/>
    </location>
</feature>
<name>A0ABY4CJS4_9BACL</name>
<evidence type="ECO:0000256" key="4">
    <source>
        <dbReference type="ARBA" id="ARBA00022692"/>
    </source>
</evidence>
<proteinExistence type="inferred from homology"/>
<keyword evidence="4 7" id="KW-0812">Transmembrane</keyword>
<dbReference type="EMBL" id="CP089291">
    <property type="protein sequence ID" value="UOF89496.1"/>
    <property type="molecule type" value="Genomic_DNA"/>
</dbReference>
<dbReference type="PROSITE" id="PS50928">
    <property type="entry name" value="ABC_TM1"/>
    <property type="match status" value="1"/>
</dbReference>
<dbReference type="Pfam" id="PF00528">
    <property type="entry name" value="BPD_transp_1"/>
    <property type="match status" value="1"/>
</dbReference>
<protein>
    <submittedName>
        <fullName evidence="9">Sugar ABC transporter permease</fullName>
    </submittedName>
</protein>
<dbReference type="CDD" id="cd06261">
    <property type="entry name" value="TM_PBP2"/>
    <property type="match status" value="1"/>
</dbReference>
<comment type="similarity">
    <text evidence="7">Belongs to the binding-protein-dependent transport system permease family.</text>
</comment>
<evidence type="ECO:0000259" key="8">
    <source>
        <dbReference type="PROSITE" id="PS50928"/>
    </source>
</evidence>
<evidence type="ECO:0000313" key="9">
    <source>
        <dbReference type="EMBL" id="UOF89496.1"/>
    </source>
</evidence>
<dbReference type="Proteomes" id="UP000830167">
    <property type="component" value="Chromosome"/>
</dbReference>
<dbReference type="InterPro" id="IPR050809">
    <property type="entry name" value="UgpAE/MalFG_permease"/>
</dbReference>
<gene>
    <name evidence="9" type="ORF">LSG31_16590</name>
</gene>
<evidence type="ECO:0000256" key="6">
    <source>
        <dbReference type="ARBA" id="ARBA00023136"/>
    </source>
</evidence>
<feature type="transmembrane region" description="Helical" evidence="7">
    <location>
        <begin position="101"/>
        <end position="126"/>
    </location>
</feature>
<dbReference type="RefSeq" id="WP_347436186.1">
    <property type="nucleotide sequence ID" value="NZ_CP089291.1"/>
</dbReference>
<evidence type="ECO:0000256" key="5">
    <source>
        <dbReference type="ARBA" id="ARBA00022989"/>
    </source>
</evidence>
<dbReference type="InterPro" id="IPR035906">
    <property type="entry name" value="MetI-like_sf"/>
</dbReference>
<feature type="transmembrane region" description="Helical" evidence="7">
    <location>
        <begin position="189"/>
        <end position="212"/>
    </location>
</feature>
<keyword evidence="6 7" id="KW-0472">Membrane</keyword>
<comment type="subcellular location">
    <subcellularLocation>
        <location evidence="1 7">Cell membrane</location>
        <topology evidence="1 7">Multi-pass membrane protein</topology>
    </subcellularLocation>
</comment>
<feature type="domain" description="ABC transmembrane type-1" evidence="8">
    <location>
        <begin position="101"/>
        <end position="314"/>
    </location>
</feature>
<evidence type="ECO:0000256" key="2">
    <source>
        <dbReference type="ARBA" id="ARBA00022448"/>
    </source>
</evidence>
<keyword evidence="3" id="KW-1003">Cell membrane</keyword>
<feature type="transmembrane region" description="Helical" evidence="7">
    <location>
        <begin position="35"/>
        <end position="58"/>
    </location>
</feature>
<evidence type="ECO:0000256" key="3">
    <source>
        <dbReference type="ARBA" id="ARBA00022475"/>
    </source>
</evidence>
<accession>A0ABY4CJS4</accession>
<feature type="transmembrane region" description="Helical" evidence="7">
    <location>
        <begin position="138"/>
        <end position="158"/>
    </location>
</feature>
<dbReference type="PANTHER" id="PTHR43227">
    <property type="entry name" value="BLL4140 PROTEIN"/>
    <property type="match status" value="1"/>
</dbReference>
<feature type="transmembrane region" description="Helical" evidence="7">
    <location>
        <begin position="233"/>
        <end position="255"/>
    </location>
</feature>
<keyword evidence="10" id="KW-1185">Reference proteome</keyword>
<evidence type="ECO:0000313" key="10">
    <source>
        <dbReference type="Proteomes" id="UP000830167"/>
    </source>
</evidence>
<sequence>MRETQVEPITSSAANTVSRVGPGVGKLQKRNSPPYWMMFPALLLLIIIVVAPFLVAVYTSFTKLDQYTIANWTHAPFVGWKNYVNAFTQGNALGASAIQSVWVSIAFSLLTTIGITPIGIIAALLVNKPFRGQRWVRAMFLIPYVMPIFVNAITWRLLFMNGWGLIDRILSALHLASKNTFWLIGPHSFWAMVIADIWSSWPFVYLMVLAGLQGISDDLYESAHMDGATPIRCFFSITLPSLRPILGLALLLSTLNHFNNFTLPFIMFGTPPAPQADVLPLNVYVTSFQTFNFGLGAAMSLLTLVLMMIPAFFYIRMLRLGEES</sequence>